<organism evidence="1">
    <name type="scientific">Trepomonas sp. PC1</name>
    <dbReference type="NCBI Taxonomy" id="1076344"/>
    <lineage>
        <taxon>Eukaryota</taxon>
        <taxon>Metamonada</taxon>
        <taxon>Diplomonadida</taxon>
        <taxon>Hexamitidae</taxon>
        <taxon>Hexamitinae</taxon>
        <taxon>Trepomonas</taxon>
    </lineage>
</organism>
<feature type="non-terminal residue" evidence="1">
    <location>
        <position position="1"/>
    </location>
</feature>
<accession>A0A146K297</accession>
<dbReference type="AlphaFoldDB" id="A0A146K297"/>
<sequence>QVLTRFQSVSSFMETEIKKIDRARLFVFKQKDRIIARQQQFGIVSDIKVENIPRTYDLDQLEQQLLRAKILLNNESLMFSFSRQSIIVVDNKTNKFCQSAVIFSFPVFETLIIVGFQPSDLPLDYQQIADIITTNLHVFSILTTPELRLDYQPPVSLQHRETDFSQPNYIQIDKVKLFTLQKPFEFDFSRHRFGLLFLLNPLYPTFEYNLFLINEIQQQFQEIFVSVCIKGATIENHTQMCAKSLCYKFLNSVQETGLFVDQILKKDQISFIFVDMFPSQQLKTKSFGDAVRQLLVENDVEFNQKCKNQPKTIFTSNNMPSLISDLEKAFGKTVNKKQFFVQNDQLTLYGITNQLKIYSQQTKPYNLVYLSKTAFCSANLQKLLKYCNVYLLIQGIFQQTIKQAEKQNDQLCNVAVIYDTNNLFRVVNDIFETNGDHMILFDDQNIQIATDFDIKMLPKIIENREKVKAEMNKNADVEVDAVEMDVADLE</sequence>
<protein>
    <submittedName>
        <fullName evidence="1">Uncharacterized protein</fullName>
    </submittedName>
</protein>
<gene>
    <name evidence="1" type="ORF">TPC1_30764</name>
</gene>
<proteinExistence type="predicted"/>
<evidence type="ECO:0000313" key="1">
    <source>
        <dbReference type="EMBL" id="JAP89741.1"/>
    </source>
</evidence>
<reference evidence="1" key="1">
    <citation type="submission" date="2015-07" db="EMBL/GenBank/DDBJ databases">
        <title>Adaptation to a free-living lifestyle via gene acquisitions in the diplomonad Trepomonas sp. PC1.</title>
        <authorList>
            <person name="Xu F."/>
            <person name="Jerlstrom-Hultqvist J."/>
            <person name="Kolisko M."/>
            <person name="Simpson A.G.B."/>
            <person name="Roger A.J."/>
            <person name="Svard S.G."/>
            <person name="Andersson J.O."/>
        </authorList>
    </citation>
    <scope>NUCLEOTIDE SEQUENCE</scope>
    <source>
        <strain evidence="1">PC1</strain>
    </source>
</reference>
<name>A0A146K297_9EUKA</name>
<dbReference type="EMBL" id="GDID01006865">
    <property type="protein sequence ID" value="JAP89741.1"/>
    <property type="molecule type" value="Transcribed_RNA"/>
</dbReference>